<evidence type="ECO:0000313" key="9">
    <source>
        <dbReference type="Proteomes" id="UP000190959"/>
    </source>
</evidence>
<evidence type="ECO:0000313" key="4">
    <source>
        <dbReference type="EMBL" id="AJH01403.1"/>
    </source>
</evidence>
<dbReference type="Pfam" id="PF00497">
    <property type="entry name" value="SBP_bac_3"/>
    <property type="match status" value="1"/>
</dbReference>
<reference evidence="8" key="1">
    <citation type="submission" date="2014-12" db="EMBL/GenBank/DDBJ databases">
        <title>Genome sequence of Clostridium beijerinckii strain 59B.</title>
        <authorList>
            <person name="Little G.T."/>
            <person name="Minton N.P."/>
        </authorList>
    </citation>
    <scope>NUCLEOTIDE SEQUENCE [LARGE SCALE GENOMIC DNA]</scope>
    <source>
        <strain evidence="8">59B</strain>
    </source>
</reference>
<dbReference type="OrthoDB" id="115856at2"/>
<evidence type="ECO:0000313" key="6">
    <source>
        <dbReference type="EMBL" id="NRV09777.1"/>
    </source>
</evidence>
<feature type="signal peptide" evidence="2">
    <location>
        <begin position="1"/>
        <end position="23"/>
    </location>
</feature>
<proteinExistence type="predicted"/>
<reference evidence="7 9" key="3">
    <citation type="submission" date="2017-02" db="EMBL/GenBank/DDBJ databases">
        <title>Genome sequence of Clostridium beijerinckii Br21.</title>
        <authorList>
            <person name="Fonseca B.C."/>
            <person name="Guazzaroni M.E."/>
            <person name="Riano-Pachon D.M."/>
            <person name="Reginatto V."/>
        </authorList>
    </citation>
    <scope>NUCLEOTIDE SEQUENCE [LARGE SCALE GENOMIC DNA]</scope>
    <source>
        <strain evidence="7 9">Br21</strain>
    </source>
</reference>
<dbReference type="SMART" id="SM00062">
    <property type="entry name" value="PBPb"/>
    <property type="match status" value="1"/>
</dbReference>
<evidence type="ECO:0000313" key="8">
    <source>
        <dbReference type="Proteomes" id="UP000031866"/>
    </source>
</evidence>
<feature type="chain" id="PRO_5043118707" evidence="2">
    <location>
        <begin position="24"/>
        <end position="294"/>
    </location>
</feature>
<dbReference type="PROSITE" id="PS51257">
    <property type="entry name" value="PROKAR_LIPOPROTEIN"/>
    <property type="match status" value="1"/>
</dbReference>
<dbReference type="Proteomes" id="UP000821656">
    <property type="component" value="Unassembled WGS sequence"/>
</dbReference>
<sequence>MKKLGKKLLVVTMVIMSCIGFMTGCGSGSSSTTSTSAGNDKSKDTLAAAKEKGVLTVASSNDAPFAFMDAKTNEFTGIDAEIITEVAKRLGINKVEMKQIPFENLLVELNNNTVDMVTDGMYVKDERKKLALFTNIWYKEGEAIVIPKDSKIASKDDLKNATLGGQKGTAFLETAQKWQQDGSVKDVKVFGSQSELMLAVNTGKVDACITDGMVAGYTLSQDSSLNLKILSPYKAETSGMIAAAVRKNDKALADAVNEQIDEMKKDGTILKLLKKYGMNEDYFVSVEDGKASDK</sequence>
<reference evidence="5" key="4">
    <citation type="submission" date="2020-04" db="EMBL/GenBank/DDBJ databases">
        <authorList>
            <person name="Brown S."/>
        </authorList>
    </citation>
    <scope>NUCLEOTIDE SEQUENCE</scope>
    <source>
        <strain evidence="5">DJ015</strain>
    </source>
</reference>
<dbReference type="KEGG" id="cbei:LF65_04874"/>
<reference evidence="5" key="6">
    <citation type="journal article" date="2022" name="Nat. Biotechnol.">
        <title>Carbon-negative production of acetone and isopropanol by gas fermentation at industrial pilot scale.</title>
        <authorList>
            <person name="Liew F.E."/>
            <person name="Nogle R."/>
            <person name="Abdalla T."/>
            <person name="Rasor B.J."/>
            <person name="Canter C."/>
            <person name="Jensen R.O."/>
            <person name="Wang L."/>
            <person name="Strutz J."/>
            <person name="Chirania P."/>
            <person name="De Tissera S."/>
            <person name="Mueller A.P."/>
            <person name="Ruan Z."/>
            <person name="Gao A."/>
            <person name="Tran L."/>
            <person name="Engle N.L."/>
            <person name="Bromley J.C."/>
            <person name="Daniell J."/>
            <person name="Conrado R."/>
            <person name="Tschaplinski T.J."/>
            <person name="Giannone R.J."/>
            <person name="Hettich R.L."/>
            <person name="Karim A.S."/>
            <person name="Simpson S.D."/>
            <person name="Brown S.D."/>
            <person name="Leang C."/>
            <person name="Jewett M.C."/>
            <person name="Kopke M."/>
        </authorList>
    </citation>
    <scope>NUCLEOTIDE SEQUENCE</scope>
    <source>
        <strain evidence="5">DJ015</strain>
    </source>
</reference>
<name>A0A0B5QTN0_CLOBE</name>
<dbReference type="Gene3D" id="3.40.190.10">
    <property type="entry name" value="Periplasmic binding protein-like II"/>
    <property type="match status" value="2"/>
</dbReference>
<gene>
    <name evidence="7" type="ORF">CBEIBR21_02740</name>
    <name evidence="6" type="ORF">DFH45_002740</name>
    <name evidence="5" type="ORF">HGI39_15200</name>
    <name evidence="4" type="ORF">LF65_04874</name>
</gene>
<dbReference type="PANTHER" id="PTHR35936">
    <property type="entry name" value="MEMBRANE-BOUND LYTIC MUREIN TRANSGLYCOSYLASE F"/>
    <property type="match status" value="1"/>
</dbReference>
<evidence type="ECO:0000313" key="5">
    <source>
        <dbReference type="EMBL" id="MBC2476021.1"/>
    </source>
</evidence>
<evidence type="ECO:0000256" key="2">
    <source>
        <dbReference type="SAM" id="SignalP"/>
    </source>
</evidence>
<dbReference type="EMBL" id="CP010086">
    <property type="protein sequence ID" value="AJH01403.1"/>
    <property type="molecule type" value="Genomic_DNA"/>
</dbReference>
<dbReference type="Proteomes" id="UP001194098">
    <property type="component" value="Unassembled WGS sequence"/>
</dbReference>
<dbReference type="InterPro" id="IPR001638">
    <property type="entry name" value="Solute-binding_3/MltF_N"/>
</dbReference>
<dbReference type="EMBL" id="JABAGV010000040">
    <property type="protein sequence ID" value="MBC2476021.1"/>
    <property type="molecule type" value="Genomic_DNA"/>
</dbReference>
<accession>A0A0B5QTN0</accession>
<dbReference type="EMBL" id="MWMH01000001">
    <property type="protein sequence ID" value="OOP75101.1"/>
    <property type="molecule type" value="Genomic_DNA"/>
</dbReference>
<dbReference type="PANTHER" id="PTHR35936:SF19">
    <property type="entry name" value="AMINO-ACID-BINDING PROTEIN YXEM-RELATED"/>
    <property type="match status" value="1"/>
</dbReference>
<dbReference type="RefSeq" id="WP_017212546.1">
    <property type="nucleotide sequence ID" value="NZ_CP010086.2"/>
</dbReference>
<dbReference type="EMBL" id="JABSXK010000001">
    <property type="protein sequence ID" value="NRV09777.1"/>
    <property type="molecule type" value="Genomic_DNA"/>
</dbReference>
<evidence type="ECO:0000313" key="7">
    <source>
        <dbReference type="EMBL" id="OOP75101.1"/>
    </source>
</evidence>
<keyword evidence="1 2" id="KW-0732">Signal</keyword>
<evidence type="ECO:0000256" key="1">
    <source>
        <dbReference type="ARBA" id="ARBA00022729"/>
    </source>
</evidence>
<dbReference type="SUPFAM" id="SSF53850">
    <property type="entry name" value="Periplasmic binding protein-like II"/>
    <property type="match status" value="1"/>
</dbReference>
<feature type="domain" description="Solute-binding protein family 3/N-terminal" evidence="3">
    <location>
        <begin position="54"/>
        <end position="280"/>
    </location>
</feature>
<dbReference type="STRING" id="1520.LF65_04874"/>
<dbReference type="CDD" id="cd13530">
    <property type="entry name" value="PBP2_peptides_like"/>
    <property type="match status" value="1"/>
</dbReference>
<protein>
    <submittedName>
        <fullName evidence="4 5">ABC transporter substrate-binding protein</fullName>
    </submittedName>
    <submittedName>
        <fullName evidence="6">Polar amino acid transport system substrate-binding protein</fullName>
    </submittedName>
</protein>
<evidence type="ECO:0000259" key="3">
    <source>
        <dbReference type="SMART" id="SM00062"/>
    </source>
</evidence>
<dbReference type="AlphaFoldDB" id="A0A0B5QTN0"/>
<reference evidence="4" key="2">
    <citation type="submission" date="2016-02" db="EMBL/GenBank/DDBJ databases">
        <title>Genome sequence of Clostridium beijerinckii strain 59B.</title>
        <authorList>
            <person name="Little G.T."/>
            <person name="Minton N.P."/>
        </authorList>
    </citation>
    <scope>NUCLEOTIDE SEQUENCE</scope>
    <source>
        <strain evidence="4">NCIMB 14988</strain>
    </source>
</reference>
<dbReference type="Proteomes" id="UP000190959">
    <property type="component" value="Unassembled WGS sequence"/>
</dbReference>
<dbReference type="Proteomes" id="UP000031866">
    <property type="component" value="Chromosome"/>
</dbReference>
<reference evidence="6" key="5">
    <citation type="submission" date="2020-05" db="EMBL/GenBank/DDBJ databases">
        <title>Genomic insights into acetone-butanol-ethanol (ABE) fermentation by sequencing solventogenic clostridia strains.</title>
        <authorList>
            <person name="Brown S."/>
        </authorList>
    </citation>
    <scope>NUCLEOTIDE SEQUENCE</scope>
    <source>
        <strain evidence="6">DJ126</strain>
    </source>
</reference>
<organism evidence="4 8">
    <name type="scientific">Clostridium beijerinckii</name>
    <name type="common">Clostridium MP</name>
    <dbReference type="NCBI Taxonomy" id="1520"/>
    <lineage>
        <taxon>Bacteria</taxon>
        <taxon>Bacillati</taxon>
        <taxon>Bacillota</taxon>
        <taxon>Clostridia</taxon>
        <taxon>Eubacteriales</taxon>
        <taxon>Clostridiaceae</taxon>
        <taxon>Clostridium</taxon>
    </lineage>
</organism>